<evidence type="ECO:0000313" key="2">
    <source>
        <dbReference type="Proteomes" id="UP000696280"/>
    </source>
</evidence>
<name>A0A9N9PVL5_9HELO</name>
<evidence type="ECO:0000313" key="1">
    <source>
        <dbReference type="EMBL" id="CAG8957380.1"/>
    </source>
</evidence>
<protein>
    <submittedName>
        <fullName evidence="1">Uncharacterized protein</fullName>
    </submittedName>
</protein>
<accession>A0A9N9PVL5</accession>
<reference evidence="1" key="1">
    <citation type="submission" date="2021-07" db="EMBL/GenBank/DDBJ databases">
        <authorList>
            <person name="Durling M."/>
        </authorList>
    </citation>
    <scope>NUCLEOTIDE SEQUENCE</scope>
</reference>
<proteinExistence type="predicted"/>
<dbReference type="Proteomes" id="UP000696280">
    <property type="component" value="Unassembled WGS sequence"/>
</dbReference>
<keyword evidence="2" id="KW-1185">Reference proteome</keyword>
<gene>
    <name evidence="1" type="ORF">HYFRA_00010806</name>
</gene>
<sequence length="175" mass="20493">MSIERAWETHNHFSGIFQSFTTRLDATPEELDHRWRPAPWDIAEGSILRLPHKKDINFARHGLEGTAIHKLEKKAFFHPILVLRVLRSDPERADVEFTIMTTSPRRQEQNQYWHIRRSEHENRVDEINNLFLEKRFILTASDWPDDDSQNCDAIIRAGATPMLINRDLVKGRSSG</sequence>
<dbReference type="EMBL" id="CAJVRL010000078">
    <property type="protein sequence ID" value="CAG8957380.1"/>
    <property type="molecule type" value="Genomic_DNA"/>
</dbReference>
<dbReference type="AlphaFoldDB" id="A0A9N9PVL5"/>
<comment type="caution">
    <text evidence="1">The sequence shown here is derived from an EMBL/GenBank/DDBJ whole genome shotgun (WGS) entry which is preliminary data.</text>
</comment>
<organism evidence="1 2">
    <name type="scientific">Hymenoscyphus fraxineus</name>
    <dbReference type="NCBI Taxonomy" id="746836"/>
    <lineage>
        <taxon>Eukaryota</taxon>
        <taxon>Fungi</taxon>
        <taxon>Dikarya</taxon>
        <taxon>Ascomycota</taxon>
        <taxon>Pezizomycotina</taxon>
        <taxon>Leotiomycetes</taxon>
        <taxon>Helotiales</taxon>
        <taxon>Helotiaceae</taxon>
        <taxon>Hymenoscyphus</taxon>
    </lineage>
</organism>